<reference evidence="1" key="1">
    <citation type="journal article" date="2019" name="Sci. Rep.">
        <title>Draft genome of Tanacetum cinerariifolium, the natural source of mosquito coil.</title>
        <authorList>
            <person name="Yamashiro T."/>
            <person name="Shiraishi A."/>
            <person name="Satake H."/>
            <person name="Nakayama K."/>
        </authorList>
    </citation>
    <scope>NUCLEOTIDE SEQUENCE</scope>
</reference>
<organism evidence="1">
    <name type="scientific">Tanacetum cinerariifolium</name>
    <name type="common">Dalmatian daisy</name>
    <name type="synonym">Chrysanthemum cinerariifolium</name>
    <dbReference type="NCBI Taxonomy" id="118510"/>
    <lineage>
        <taxon>Eukaryota</taxon>
        <taxon>Viridiplantae</taxon>
        <taxon>Streptophyta</taxon>
        <taxon>Embryophyta</taxon>
        <taxon>Tracheophyta</taxon>
        <taxon>Spermatophyta</taxon>
        <taxon>Magnoliopsida</taxon>
        <taxon>eudicotyledons</taxon>
        <taxon>Gunneridae</taxon>
        <taxon>Pentapetalae</taxon>
        <taxon>asterids</taxon>
        <taxon>campanulids</taxon>
        <taxon>Asterales</taxon>
        <taxon>Asteraceae</taxon>
        <taxon>Asteroideae</taxon>
        <taxon>Anthemideae</taxon>
        <taxon>Anthemidinae</taxon>
        <taxon>Tanacetum</taxon>
    </lineage>
</organism>
<comment type="caution">
    <text evidence="1">The sequence shown here is derived from an EMBL/GenBank/DDBJ whole genome shotgun (WGS) entry which is preliminary data.</text>
</comment>
<dbReference type="AlphaFoldDB" id="A0A699WRW8"/>
<evidence type="ECO:0000313" key="1">
    <source>
        <dbReference type="EMBL" id="GFD50227.1"/>
    </source>
</evidence>
<feature type="non-terminal residue" evidence="1">
    <location>
        <position position="120"/>
    </location>
</feature>
<name>A0A699WRW8_TANCI</name>
<feature type="non-terminal residue" evidence="1">
    <location>
        <position position="1"/>
    </location>
</feature>
<protein>
    <submittedName>
        <fullName evidence="1">Uncharacterized protein</fullName>
    </submittedName>
</protein>
<accession>A0A699WRW8</accession>
<dbReference type="EMBL" id="BKCJ011754689">
    <property type="protein sequence ID" value="GFD50227.1"/>
    <property type="molecule type" value="Genomic_DNA"/>
</dbReference>
<gene>
    <name evidence="1" type="ORF">Tci_922196</name>
</gene>
<proteinExistence type="predicted"/>
<sequence>AACLAEPAVGQMSAIDVDELCRGGLVGVTVGVAGCRRWSAGLGIQRCAGSCQRGDGQGLAQRPTGVENDHGDVPEKVLFEVFDVERTAPIRLGRGSVQSGRIFYAWAFLDLRLPGHQSGA</sequence>